<dbReference type="EMBL" id="JAGKSB010000002">
    <property type="protein sequence ID" value="MBP3942408.1"/>
    <property type="molecule type" value="Genomic_DNA"/>
</dbReference>
<dbReference type="InterPro" id="IPR024775">
    <property type="entry name" value="DinB-like"/>
</dbReference>
<name>A0A8T4HAN1_9SPHI</name>
<dbReference type="Pfam" id="PF12867">
    <property type="entry name" value="DinB_2"/>
    <property type="match status" value="1"/>
</dbReference>
<dbReference type="SUPFAM" id="SSF109854">
    <property type="entry name" value="DinB/YfiT-like putative metalloenzymes"/>
    <property type="match status" value="1"/>
</dbReference>
<evidence type="ECO:0000313" key="3">
    <source>
        <dbReference type="Proteomes" id="UP000679691"/>
    </source>
</evidence>
<evidence type="ECO:0000313" key="2">
    <source>
        <dbReference type="EMBL" id="MBP3942408.1"/>
    </source>
</evidence>
<proteinExistence type="predicted"/>
<reference evidence="2" key="1">
    <citation type="submission" date="2021-03" db="EMBL/GenBank/DDBJ databases">
        <authorList>
            <person name="Lu T."/>
            <person name="Wang Q."/>
            <person name="Han X."/>
        </authorList>
    </citation>
    <scope>NUCLEOTIDE SEQUENCE</scope>
    <source>
        <strain evidence="2">WQ 2009</strain>
    </source>
</reference>
<comment type="caution">
    <text evidence="2">The sequence shown here is derived from an EMBL/GenBank/DDBJ whole genome shotgun (WGS) entry which is preliminary data.</text>
</comment>
<protein>
    <submittedName>
        <fullName evidence="2">DinB family protein</fullName>
    </submittedName>
</protein>
<dbReference type="Proteomes" id="UP000679691">
    <property type="component" value="Unassembled WGS sequence"/>
</dbReference>
<dbReference type="Gene3D" id="1.20.120.450">
    <property type="entry name" value="dinb family like domain"/>
    <property type="match status" value="1"/>
</dbReference>
<organism evidence="2 3">
    <name type="scientific">Rhinopithecimicrobium faecis</name>
    <dbReference type="NCBI Taxonomy" id="2820698"/>
    <lineage>
        <taxon>Bacteria</taxon>
        <taxon>Pseudomonadati</taxon>
        <taxon>Bacteroidota</taxon>
        <taxon>Sphingobacteriia</taxon>
        <taxon>Sphingobacteriales</taxon>
        <taxon>Sphingobacteriaceae</taxon>
        <taxon>Rhinopithecimicrobium</taxon>
    </lineage>
</organism>
<evidence type="ECO:0000259" key="1">
    <source>
        <dbReference type="Pfam" id="PF12867"/>
    </source>
</evidence>
<gene>
    <name evidence="2" type="ORF">J5U18_02325</name>
</gene>
<feature type="domain" description="DinB-like" evidence="1">
    <location>
        <begin position="12"/>
        <end position="147"/>
    </location>
</feature>
<dbReference type="InterPro" id="IPR034660">
    <property type="entry name" value="DinB/YfiT-like"/>
</dbReference>
<keyword evidence="3" id="KW-1185">Reference proteome</keyword>
<dbReference type="AlphaFoldDB" id="A0A8T4HAN1"/>
<accession>A0A8T4HAN1</accession>
<sequence length="158" mass="17601">MNMENVLNFIKDERRAFIELIDGLTVDQLNEVPAGFNNNIIWNFGHIVVTTQALSYLRTGVRTDASFIKYFSAYAKGTKPTYAVDAEEIAELKGLALQTIDQLAADYQAGVFAEIQPFATDTFKATLSTIEDVLITTAGHDTIHYGYAMAQKRIINNK</sequence>